<keyword evidence="2" id="KW-0808">Transferase</keyword>
<evidence type="ECO:0000256" key="1">
    <source>
        <dbReference type="SAM" id="MobiDB-lite"/>
    </source>
</evidence>
<dbReference type="EMBL" id="CP062310">
    <property type="protein sequence ID" value="QOJ79039.1"/>
    <property type="molecule type" value="Genomic_DNA"/>
</dbReference>
<keyword evidence="2" id="KW-0418">Kinase</keyword>
<keyword evidence="3" id="KW-1185">Reference proteome</keyword>
<dbReference type="AlphaFoldDB" id="A0A7L9FH12"/>
<dbReference type="Pfam" id="PF03702">
    <property type="entry name" value="AnmK"/>
    <property type="match status" value="1"/>
</dbReference>
<reference evidence="2 3" key="1">
    <citation type="submission" date="2020-10" db="EMBL/GenBank/DDBJ databases">
        <title>Thermofilum lucidum 3507LT sp. nov. a novel member of Thermofilaceae family isolated from Chile hot spring, and proposal of description order Thermofilales.</title>
        <authorList>
            <person name="Zayulina K.S."/>
            <person name="Elcheninov A.G."/>
            <person name="Toshchakov S.V."/>
            <person name="Kublanov I.V."/>
        </authorList>
    </citation>
    <scope>NUCLEOTIDE SEQUENCE [LARGE SCALE GENOMIC DNA]</scope>
    <source>
        <strain evidence="2 3">3507LT</strain>
    </source>
</reference>
<dbReference type="GeneID" id="59148391"/>
<evidence type="ECO:0000313" key="3">
    <source>
        <dbReference type="Proteomes" id="UP000594121"/>
    </source>
</evidence>
<gene>
    <name evidence="2" type="ORF">IG193_00805</name>
</gene>
<accession>A0A7L9FH12</accession>
<organism evidence="2 3">
    <name type="scientific">Infirmifilum lucidum</name>
    <dbReference type="NCBI Taxonomy" id="2776706"/>
    <lineage>
        <taxon>Archaea</taxon>
        <taxon>Thermoproteota</taxon>
        <taxon>Thermoprotei</taxon>
        <taxon>Thermofilales</taxon>
        <taxon>Thermofilaceae</taxon>
        <taxon>Infirmifilum</taxon>
    </lineage>
</organism>
<dbReference type="InParanoid" id="A0A7L9FH12"/>
<dbReference type="Proteomes" id="UP000594121">
    <property type="component" value="Chromosome"/>
</dbReference>
<feature type="region of interest" description="Disordered" evidence="1">
    <location>
        <begin position="1"/>
        <end position="33"/>
    </location>
</feature>
<dbReference type="GO" id="GO:0009254">
    <property type="term" value="P:peptidoglycan turnover"/>
    <property type="evidence" value="ECO:0007669"/>
    <property type="project" value="InterPro"/>
</dbReference>
<dbReference type="GO" id="GO:0016301">
    <property type="term" value="F:kinase activity"/>
    <property type="evidence" value="ECO:0007669"/>
    <property type="project" value="UniProtKB-KW"/>
</dbReference>
<protein>
    <submittedName>
        <fullName evidence="2">Anhydro-N-acetylmuramic acid kinase</fullName>
    </submittedName>
</protein>
<dbReference type="RefSeq" id="WP_192819011.1">
    <property type="nucleotide sequence ID" value="NZ_CP062310.1"/>
</dbReference>
<dbReference type="InterPro" id="IPR005338">
    <property type="entry name" value="Anhydro_N_Ac-Mur_kinase"/>
</dbReference>
<dbReference type="KEGG" id="thel:IG193_00805"/>
<dbReference type="GO" id="GO:0005524">
    <property type="term" value="F:ATP binding"/>
    <property type="evidence" value="ECO:0007669"/>
    <property type="project" value="InterPro"/>
</dbReference>
<name>A0A7L9FH12_9CREN</name>
<evidence type="ECO:0000313" key="2">
    <source>
        <dbReference type="EMBL" id="QOJ79039.1"/>
    </source>
</evidence>
<sequence>MAVLAHEALNSTPTSVPGATGAKKQVVLGSIAP</sequence>
<dbReference type="GO" id="GO:0016773">
    <property type="term" value="F:phosphotransferase activity, alcohol group as acceptor"/>
    <property type="evidence" value="ECO:0007669"/>
    <property type="project" value="InterPro"/>
</dbReference>
<proteinExistence type="predicted"/>
<dbReference type="GO" id="GO:0006040">
    <property type="term" value="P:amino sugar metabolic process"/>
    <property type="evidence" value="ECO:0007669"/>
    <property type="project" value="InterPro"/>
</dbReference>